<keyword evidence="5" id="KW-1185">Reference proteome</keyword>
<dbReference type="STRING" id="572036.SAMN05661099_0853"/>
<name>A0A1T5ALP7_9SPHI</name>
<evidence type="ECO:0008006" key="6">
    <source>
        <dbReference type="Google" id="ProtNLM"/>
    </source>
</evidence>
<dbReference type="GO" id="GO:0030246">
    <property type="term" value="F:carbohydrate binding"/>
    <property type="evidence" value="ECO:0007669"/>
    <property type="project" value="InterPro"/>
</dbReference>
<dbReference type="AlphaFoldDB" id="A0A1T5ALP7"/>
<evidence type="ECO:0000313" key="4">
    <source>
        <dbReference type="EMBL" id="SKB35961.1"/>
    </source>
</evidence>
<comment type="subunit">
    <text evidence="2">Monomer.</text>
</comment>
<accession>A0A1T5ALP7</accession>
<dbReference type="EMBL" id="FUYR01000001">
    <property type="protein sequence ID" value="SKB35961.1"/>
    <property type="molecule type" value="Genomic_DNA"/>
</dbReference>
<proteinExistence type="predicted"/>
<organism evidence="4 5">
    <name type="scientific">Daejeonella lutea</name>
    <dbReference type="NCBI Taxonomy" id="572036"/>
    <lineage>
        <taxon>Bacteria</taxon>
        <taxon>Pseudomonadati</taxon>
        <taxon>Bacteroidota</taxon>
        <taxon>Sphingobacteriia</taxon>
        <taxon>Sphingobacteriales</taxon>
        <taxon>Sphingobacteriaceae</taxon>
        <taxon>Daejeonella</taxon>
    </lineage>
</organism>
<evidence type="ECO:0000256" key="3">
    <source>
        <dbReference type="ARBA" id="ARBA00022837"/>
    </source>
</evidence>
<evidence type="ECO:0000313" key="5">
    <source>
        <dbReference type="Proteomes" id="UP000189981"/>
    </source>
</evidence>
<evidence type="ECO:0000256" key="1">
    <source>
        <dbReference type="ARBA" id="ARBA00001913"/>
    </source>
</evidence>
<comment type="cofactor">
    <cofactor evidence="1">
        <name>Ca(2+)</name>
        <dbReference type="ChEBI" id="CHEBI:29108"/>
    </cofactor>
</comment>
<sequence>MLLSALEIFAQHPETTISNGLIEAKLYLPDATNGFYRATRFDWAGVVSSLKYKNHEYFGQWYAKHDPKVHDAIQGPVEAFDPIGYDAVKPGESFVKIGVGSLKKINANPYRFSSPFEIVNAGEWKVKKKKNAVTFVHELHDANGYAYIYTKTLRLLKNKPVLVLEHSLKNIGKNLIETSTFNHNFFVIDKQPTGPDFTVTLPFEINNQSAGKNLMKFENKQMNYLKVLTKGESTMEYPKGFTGDRVEDYDFTVANSRTGASVRITADKPLSNFMYWSVPTTLSPEPFIKIKALPGETFKWNINYEFSSIN</sequence>
<dbReference type="Proteomes" id="UP000189981">
    <property type="component" value="Unassembled WGS sequence"/>
</dbReference>
<evidence type="ECO:0000256" key="2">
    <source>
        <dbReference type="ARBA" id="ARBA00011245"/>
    </source>
</evidence>
<dbReference type="OrthoDB" id="5621785at2"/>
<gene>
    <name evidence="4" type="ORF">SAMN05661099_0853</name>
</gene>
<keyword evidence="3" id="KW-0106">Calcium</keyword>
<dbReference type="Gene3D" id="2.70.98.10">
    <property type="match status" value="1"/>
</dbReference>
<dbReference type="InterPro" id="IPR014718">
    <property type="entry name" value="GH-type_carb-bd"/>
</dbReference>
<reference evidence="5" key="1">
    <citation type="submission" date="2017-02" db="EMBL/GenBank/DDBJ databases">
        <authorList>
            <person name="Varghese N."/>
            <person name="Submissions S."/>
        </authorList>
    </citation>
    <scope>NUCLEOTIDE SEQUENCE [LARGE SCALE GENOMIC DNA]</scope>
    <source>
        <strain evidence="5">DSM 22385</strain>
    </source>
</reference>
<protein>
    <recommendedName>
        <fullName evidence="6">DUF4380 domain-containing protein</fullName>
    </recommendedName>
</protein>